<evidence type="ECO:0000313" key="4">
    <source>
        <dbReference type="EMBL" id="VFK18583.1"/>
    </source>
</evidence>
<keyword evidence="1" id="KW-0479">Metal-binding</keyword>
<dbReference type="GO" id="GO:0046872">
    <property type="term" value="F:metal ion binding"/>
    <property type="evidence" value="ECO:0007669"/>
    <property type="project" value="UniProtKB-KW"/>
</dbReference>
<dbReference type="EC" id="4.1.2.17" evidence="4"/>
<dbReference type="AlphaFoldDB" id="A0A450WNF9"/>
<keyword evidence="2 4" id="KW-0456">Lyase</keyword>
<evidence type="ECO:0000259" key="3">
    <source>
        <dbReference type="SMART" id="SM01007"/>
    </source>
</evidence>
<dbReference type="GO" id="GO:0019323">
    <property type="term" value="P:pentose catabolic process"/>
    <property type="evidence" value="ECO:0007669"/>
    <property type="project" value="TreeGrafter"/>
</dbReference>
<protein>
    <submittedName>
        <fullName evidence="4">L-fuculose 1-phosphate aldolase</fullName>
        <ecNumber evidence="4">4.1.2.17</ecNumber>
    </submittedName>
</protein>
<dbReference type="SUPFAM" id="SSF53639">
    <property type="entry name" value="AraD/HMP-PK domain-like"/>
    <property type="match status" value="1"/>
</dbReference>
<sequence length="223" mass="24690">MSGIPINDMTIRQRIIHTCREMNRLGVNQGTSGNIGVRWGDGFLITPSGMDYDSMAPEDIVEMGFDGHHRGRYAPSGEWRIHRDILRARDDIRVVIHAHSQFCTTLAIHGLSIPAVHYLVVLAGGDDIPCAPYAPPMSEALSHAVLPALAQRRACLMAHHGVLVVGVEPEETLGLLVEVENLAAQYWRALQIGPPPVLNEEQMRKVTEIMKDYGKQDHVIVPQ</sequence>
<feature type="domain" description="Class II aldolase/adducin N-terminal" evidence="3">
    <location>
        <begin position="13"/>
        <end position="187"/>
    </location>
</feature>
<dbReference type="Gene3D" id="3.40.225.10">
    <property type="entry name" value="Class II aldolase/adducin N-terminal domain"/>
    <property type="match status" value="1"/>
</dbReference>
<dbReference type="InterPro" id="IPR050197">
    <property type="entry name" value="Aldolase_class_II_sugar_metab"/>
</dbReference>
<dbReference type="InterPro" id="IPR036409">
    <property type="entry name" value="Aldolase_II/adducin_N_sf"/>
</dbReference>
<name>A0A450WNF9_9GAMM</name>
<accession>A0A450WNF9</accession>
<proteinExistence type="predicted"/>
<dbReference type="PANTHER" id="PTHR22789:SF0">
    <property type="entry name" value="3-OXO-TETRONATE 4-PHOSPHATE DECARBOXYLASE-RELATED"/>
    <property type="match status" value="1"/>
</dbReference>
<evidence type="ECO:0000256" key="2">
    <source>
        <dbReference type="ARBA" id="ARBA00023239"/>
    </source>
</evidence>
<dbReference type="PANTHER" id="PTHR22789">
    <property type="entry name" value="FUCULOSE PHOSPHATE ALDOLASE"/>
    <property type="match status" value="1"/>
</dbReference>
<dbReference type="SMART" id="SM01007">
    <property type="entry name" value="Aldolase_II"/>
    <property type="match status" value="1"/>
</dbReference>
<gene>
    <name evidence="4" type="ORF">BECKLPF1236B_GA0070989_11454</name>
</gene>
<evidence type="ECO:0000256" key="1">
    <source>
        <dbReference type="ARBA" id="ARBA00022723"/>
    </source>
</evidence>
<reference evidence="4" key="1">
    <citation type="submission" date="2019-02" db="EMBL/GenBank/DDBJ databases">
        <authorList>
            <person name="Gruber-Vodicka R. H."/>
            <person name="Seah K. B. B."/>
        </authorList>
    </citation>
    <scope>NUCLEOTIDE SEQUENCE</scope>
    <source>
        <strain evidence="4">BECK_S313</strain>
    </source>
</reference>
<dbReference type="GO" id="GO:0005829">
    <property type="term" value="C:cytosol"/>
    <property type="evidence" value="ECO:0007669"/>
    <property type="project" value="TreeGrafter"/>
</dbReference>
<dbReference type="Pfam" id="PF00596">
    <property type="entry name" value="Aldolase_II"/>
    <property type="match status" value="1"/>
</dbReference>
<organism evidence="4">
    <name type="scientific">Candidatus Kentrum sp. LPFa</name>
    <dbReference type="NCBI Taxonomy" id="2126335"/>
    <lineage>
        <taxon>Bacteria</taxon>
        <taxon>Pseudomonadati</taxon>
        <taxon>Pseudomonadota</taxon>
        <taxon>Gammaproteobacteria</taxon>
        <taxon>Candidatus Kentrum</taxon>
    </lineage>
</organism>
<dbReference type="InterPro" id="IPR001303">
    <property type="entry name" value="Aldolase_II/adducin_N"/>
</dbReference>
<dbReference type="EMBL" id="CAADFK010000145">
    <property type="protein sequence ID" value="VFK18583.1"/>
    <property type="molecule type" value="Genomic_DNA"/>
</dbReference>
<dbReference type="GO" id="GO:0008738">
    <property type="term" value="F:L-fuculose-phosphate aldolase activity"/>
    <property type="evidence" value="ECO:0007669"/>
    <property type="project" value="UniProtKB-EC"/>
</dbReference>